<dbReference type="InterPro" id="IPR013181">
    <property type="entry name" value="DUF1719"/>
</dbReference>
<evidence type="ECO:0000256" key="6">
    <source>
        <dbReference type="SAM" id="Coils"/>
    </source>
</evidence>
<dbReference type="Proteomes" id="UP000823388">
    <property type="component" value="Chromosome 3K"/>
</dbReference>
<evidence type="ECO:0000313" key="8">
    <source>
        <dbReference type="EMBL" id="KAG2629223.1"/>
    </source>
</evidence>
<gene>
    <name evidence="8" type="ORF">PVAP13_3KG396800</name>
</gene>
<evidence type="ECO:0000256" key="1">
    <source>
        <dbReference type="ARBA" id="ARBA00008894"/>
    </source>
</evidence>
<keyword evidence="5" id="KW-0611">Plant defense</keyword>
<keyword evidence="3" id="KW-0677">Repeat</keyword>
<name>A0A8T0V8R1_PANVG</name>
<proteinExistence type="inferred from homology"/>
<dbReference type="EMBL" id="CM029041">
    <property type="protein sequence ID" value="KAG2629223.1"/>
    <property type="molecule type" value="Genomic_DNA"/>
</dbReference>
<keyword evidence="9" id="KW-1185">Reference proteome</keyword>
<organism evidence="8 9">
    <name type="scientific">Panicum virgatum</name>
    <name type="common">Blackwell switchgrass</name>
    <dbReference type="NCBI Taxonomy" id="38727"/>
    <lineage>
        <taxon>Eukaryota</taxon>
        <taxon>Viridiplantae</taxon>
        <taxon>Streptophyta</taxon>
        <taxon>Embryophyta</taxon>
        <taxon>Tracheophyta</taxon>
        <taxon>Spermatophyta</taxon>
        <taxon>Magnoliopsida</taxon>
        <taxon>Liliopsida</taxon>
        <taxon>Poales</taxon>
        <taxon>Poaceae</taxon>
        <taxon>PACMAD clade</taxon>
        <taxon>Panicoideae</taxon>
        <taxon>Panicodae</taxon>
        <taxon>Paniceae</taxon>
        <taxon>Panicinae</taxon>
        <taxon>Panicum</taxon>
        <taxon>Panicum sect. Hiantes</taxon>
    </lineage>
</organism>
<accession>A0A8T0V8R1</accession>
<keyword evidence="6" id="KW-0175">Coiled coil</keyword>
<evidence type="ECO:0000313" key="9">
    <source>
        <dbReference type="Proteomes" id="UP000823388"/>
    </source>
</evidence>
<dbReference type="PANTHER" id="PTHR33377">
    <property type="entry name" value="OS10G0134700 PROTEIN-RELATED"/>
    <property type="match status" value="1"/>
</dbReference>
<dbReference type="GO" id="GO:0000166">
    <property type="term" value="F:nucleotide binding"/>
    <property type="evidence" value="ECO:0007669"/>
    <property type="project" value="UniProtKB-KW"/>
</dbReference>
<dbReference type="SMART" id="SM01157">
    <property type="entry name" value="DUF1719"/>
    <property type="match status" value="1"/>
</dbReference>
<comment type="similarity">
    <text evidence="1">Belongs to the disease resistance NB-LRR family.</text>
</comment>
<dbReference type="AlphaFoldDB" id="A0A8T0V8R1"/>
<evidence type="ECO:0000256" key="3">
    <source>
        <dbReference type="ARBA" id="ARBA00022737"/>
    </source>
</evidence>
<comment type="caution">
    <text evidence="8">The sequence shown here is derived from an EMBL/GenBank/DDBJ whole genome shotgun (WGS) entry which is preliminary data.</text>
</comment>
<feature type="coiled-coil region" evidence="6">
    <location>
        <begin position="80"/>
        <end position="114"/>
    </location>
</feature>
<evidence type="ECO:0000256" key="5">
    <source>
        <dbReference type="ARBA" id="ARBA00022821"/>
    </source>
</evidence>
<dbReference type="GO" id="GO:0006952">
    <property type="term" value="P:defense response"/>
    <property type="evidence" value="ECO:0007669"/>
    <property type="project" value="UniProtKB-KW"/>
</dbReference>
<dbReference type="InterPro" id="IPR041118">
    <property type="entry name" value="Rx_N"/>
</dbReference>
<dbReference type="PANTHER" id="PTHR33377:SF74">
    <property type="entry name" value="OS07G0121000 PROTEIN"/>
    <property type="match status" value="1"/>
</dbReference>
<dbReference type="Pfam" id="PF18052">
    <property type="entry name" value="Rx_N"/>
    <property type="match status" value="1"/>
</dbReference>
<reference evidence="8" key="1">
    <citation type="submission" date="2020-05" db="EMBL/GenBank/DDBJ databases">
        <title>WGS assembly of Panicum virgatum.</title>
        <authorList>
            <person name="Lovell J.T."/>
            <person name="Jenkins J."/>
            <person name="Shu S."/>
            <person name="Juenger T.E."/>
            <person name="Schmutz J."/>
        </authorList>
    </citation>
    <scope>NUCLEOTIDE SEQUENCE</scope>
    <source>
        <strain evidence="8">AP13</strain>
    </source>
</reference>
<protein>
    <recommendedName>
        <fullName evidence="7">Disease resistance N-terminal domain-containing protein</fullName>
    </recommendedName>
</protein>
<keyword evidence="2" id="KW-0433">Leucine-rich repeat</keyword>
<evidence type="ECO:0000256" key="2">
    <source>
        <dbReference type="ARBA" id="ARBA00022614"/>
    </source>
</evidence>
<sequence length="528" mass="59996">MHFNQSEPQRQGICLMAETVGSMVVQEAVGQILSGLVQRYAESNASRNLERLEMAQIRLEAALETSEKWQITDTSLLHWRRKLKRAAQECDDTLRECKRRIREEEETEQEVRNSAFPKRIAHAAKSFVLSSFRRDGNELSRSAVQRFEWFADGASEFVRFVRFGGTPQQRMAFNSLIKHLLAGKKLQHKVARGHGVGGSLFLLCLAPVTTTEHGVEGRLLFLHKDSNAPEDDFVLIVMLQLSESTDIVGIIIKCLQLFTPNFKSVVETIERELTQLPTQDLSWVPCIDSWQIKHWNNLHRFSSLWFRPNPLCCKQHDQHKLCRSSKLYTSGSLDVCLEPVIDVFLQGQVSLSGYNKHWTSLSESGCTSLKNNSTYLKVGIAFTPHSSLQDTLPADSSSAIAAVEGEEQHFLHRNITLEELEEIMLPKAVGYFRQNAKATVYQMLWKSAHGAAYIQVEKASIRTLRTSARAFQRARKGKMVQEHDRGIGRQTDVVYRFLNLWVAHAPVQLRGSIVEWIQKEKEGLLAAP</sequence>
<feature type="domain" description="Disease resistance N-terminal" evidence="7">
    <location>
        <begin position="24"/>
        <end position="110"/>
    </location>
</feature>
<keyword evidence="4" id="KW-0547">Nucleotide-binding</keyword>
<evidence type="ECO:0000259" key="7">
    <source>
        <dbReference type="Pfam" id="PF18052"/>
    </source>
</evidence>
<dbReference type="Pfam" id="PF08224">
    <property type="entry name" value="DUF1719"/>
    <property type="match status" value="1"/>
</dbReference>
<evidence type="ECO:0000256" key="4">
    <source>
        <dbReference type="ARBA" id="ARBA00022741"/>
    </source>
</evidence>